<reference evidence="2 3" key="1">
    <citation type="journal article" date="2018" name="Sci. Rep.">
        <title>Comparative genomics provides insights into the lifestyle and reveals functional heterogeneity of dark septate endophytic fungi.</title>
        <authorList>
            <person name="Knapp D.G."/>
            <person name="Nemeth J.B."/>
            <person name="Barry K."/>
            <person name="Hainaut M."/>
            <person name="Henrissat B."/>
            <person name="Johnson J."/>
            <person name="Kuo A."/>
            <person name="Lim J.H.P."/>
            <person name="Lipzen A."/>
            <person name="Nolan M."/>
            <person name="Ohm R.A."/>
            <person name="Tamas L."/>
            <person name="Grigoriev I.V."/>
            <person name="Spatafora J.W."/>
            <person name="Nagy L.G."/>
            <person name="Kovacs G.M."/>
        </authorList>
    </citation>
    <scope>NUCLEOTIDE SEQUENCE [LARGE SCALE GENOMIC DNA]</scope>
    <source>
        <strain evidence="2 3">DSE2036</strain>
    </source>
</reference>
<dbReference type="EMBL" id="KZ805622">
    <property type="protein sequence ID" value="PVH93025.1"/>
    <property type="molecule type" value="Genomic_DNA"/>
</dbReference>
<sequence>MNARLVNHEVSIRSDLHDTNSTGRGNYGKDPKGFHVTFCFNDSEQEKTKMHMTVHAYTSGKGDYTLKEAVQRPEKPDNTHRKNDRSVWPEGEEVLEEYEDSPVVLNTKRT</sequence>
<accession>A0A2V1D4W0</accession>
<feature type="compositionally biased region" description="Acidic residues" evidence="1">
    <location>
        <begin position="90"/>
        <end position="100"/>
    </location>
</feature>
<feature type="region of interest" description="Disordered" evidence="1">
    <location>
        <begin position="70"/>
        <end position="110"/>
    </location>
</feature>
<gene>
    <name evidence="2" type="ORF">DM02DRAFT_634897</name>
</gene>
<evidence type="ECO:0000313" key="2">
    <source>
        <dbReference type="EMBL" id="PVH93025.1"/>
    </source>
</evidence>
<dbReference type="OrthoDB" id="4955540at2759"/>
<evidence type="ECO:0000313" key="3">
    <source>
        <dbReference type="Proteomes" id="UP000244855"/>
    </source>
</evidence>
<evidence type="ECO:0000256" key="1">
    <source>
        <dbReference type="SAM" id="MobiDB-lite"/>
    </source>
</evidence>
<dbReference type="Proteomes" id="UP000244855">
    <property type="component" value="Unassembled WGS sequence"/>
</dbReference>
<organism evidence="2 3">
    <name type="scientific">Periconia macrospinosa</name>
    <dbReference type="NCBI Taxonomy" id="97972"/>
    <lineage>
        <taxon>Eukaryota</taxon>
        <taxon>Fungi</taxon>
        <taxon>Dikarya</taxon>
        <taxon>Ascomycota</taxon>
        <taxon>Pezizomycotina</taxon>
        <taxon>Dothideomycetes</taxon>
        <taxon>Pleosporomycetidae</taxon>
        <taxon>Pleosporales</taxon>
        <taxon>Massarineae</taxon>
        <taxon>Periconiaceae</taxon>
        <taxon>Periconia</taxon>
    </lineage>
</organism>
<proteinExistence type="predicted"/>
<dbReference type="AlphaFoldDB" id="A0A2V1D4W0"/>
<keyword evidence="3" id="KW-1185">Reference proteome</keyword>
<name>A0A2V1D4W0_9PLEO</name>
<feature type="compositionally biased region" description="Basic and acidic residues" evidence="1">
    <location>
        <begin position="70"/>
        <end position="87"/>
    </location>
</feature>
<protein>
    <submittedName>
        <fullName evidence="2">Uncharacterized protein</fullName>
    </submittedName>
</protein>